<dbReference type="Proteomes" id="UP000034076">
    <property type="component" value="Unassembled WGS sequence"/>
</dbReference>
<organism evidence="1 2">
    <name type="scientific">Christensenella hongkongensis</name>
    <dbReference type="NCBI Taxonomy" id="270498"/>
    <lineage>
        <taxon>Bacteria</taxon>
        <taxon>Bacillati</taxon>
        <taxon>Bacillota</taxon>
        <taxon>Clostridia</taxon>
        <taxon>Christensenellales</taxon>
        <taxon>Christensenellaceae</taxon>
        <taxon>Christensenella</taxon>
    </lineage>
</organism>
<reference evidence="1 2" key="1">
    <citation type="submission" date="2015-04" db="EMBL/GenBank/DDBJ databases">
        <title>Draft genome sequence of bacteremic isolate Catabacter hongkongensis type strain HKU16T.</title>
        <authorList>
            <person name="Lau S.K."/>
            <person name="Teng J.L."/>
            <person name="Huang Y."/>
            <person name="Curreem S.O."/>
            <person name="Tsui S.K."/>
            <person name="Woo P.C."/>
        </authorList>
    </citation>
    <scope>NUCLEOTIDE SEQUENCE [LARGE SCALE GENOMIC DNA]</scope>
    <source>
        <strain evidence="1 2">HKU16</strain>
    </source>
</reference>
<accession>A0A0M2NPU8</accession>
<comment type="caution">
    <text evidence="1">The sequence shown here is derived from an EMBL/GenBank/DDBJ whole genome shotgun (WGS) entry which is preliminary data.</text>
</comment>
<evidence type="ECO:0000313" key="1">
    <source>
        <dbReference type="EMBL" id="KKI52432.1"/>
    </source>
</evidence>
<evidence type="ECO:0000313" key="2">
    <source>
        <dbReference type="Proteomes" id="UP000034076"/>
    </source>
</evidence>
<gene>
    <name evidence="1" type="ORF">CHK_0049</name>
</gene>
<dbReference type="AlphaFoldDB" id="A0A0M2NPU8"/>
<dbReference type="EMBL" id="LAYJ01000013">
    <property type="protein sequence ID" value="KKI52432.1"/>
    <property type="molecule type" value="Genomic_DNA"/>
</dbReference>
<keyword evidence="2" id="KW-1185">Reference proteome</keyword>
<sequence>MCHFFGPPYCEKIQPDIYLFQYLYSIRFYPMKQARLTFFFSIRRA</sequence>
<protein>
    <submittedName>
        <fullName evidence="1">Uncharacterized protein</fullName>
    </submittedName>
</protein>
<dbReference type="STRING" id="270498.CHK_0049"/>
<name>A0A0M2NPU8_9FIRM</name>
<proteinExistence type="predicted"/>